<feature type="transmembrane region" description="Helical" evidence="8">
    <location>
        <begin position="375"/>
        <end position="396"/>
    </location>
</feature>
<evidence type="ECO:0000313" key="11">
    <source>
        <dbReference type="Proteomes" id="UP000051660"/>
    </source>
</evidence>
<gene>
    <name evidence="10" type="ORF">CQ14_00860</name>
</gene>
<feature type="transmembrane region" description="Helical" evidence="8">
    <location>
        <begin position="6"/>
        <end position="25"/>
    </location>
</feature>
<dbReference type="InterPro" id="IPR003918">
    <property type="entry name" value="NADH_UbQ_OxRdtase"/>
</dbReference>
<evidence type="ECO:0000256" key="3">
    <source>
        <dbReference type="ARBA" id="ARBA00022692"/>
    </source>
</evidence>
<dbReference type="RefSeq" id="WP_057859239.1">
    <property type="nucleotide sequence ID" value="NZ_LLYB01000071.1"/>
</dbReference>
<feature type="transmembrane region" description="Helical" evidence="8">
    <location>
        <begin position="80"/>
        <end position="101"/>
    </location>
</feature>
<dbReference type="Proteomes" id="UP000051660">
    <property type="component" value="Unassembled WGS sequence"/>
</dbReference>
<feature type="transmembrane region" description="Helical" evidence="8">
    <location>
        <begin position="165"/>
        <end position="185"/>
    </location>
</feature>
<evidence type="ECO:0000259" key="9">
    <source>
        <dbReference type="Pfam" id="PF00361"/>
    </source>
</evidence>
<feature type="transmembrane region" description="Helical" evidence="8">
    <location>
        <begin position="242"/>
        <end position="259"/>
    </location>
</feature>
<keyword evidence="5" id="KW-0560">Oxidoreductase</keyword>
<dbReference type="NCBIfam" id="NF005086">
    <property type="entry name" value="PRK06521.1"/>
    <property type="match status" value="1"/>
</dbReference>
<evidence type="ECO:0000256" key="5">
    <source>
        <dbReference type="ARBA" id="ARBA00023002"/>
    </source>
</evidence>
<protein>
    <submittedName>
        <fullName evidence="10">Oxidoreductase</fullName>
    </submittedName>
</protein>
<evidence type="ECO:0000256" key="2">
    <source>
        <dbReference type="ARBA" id="ARBA00022475"/>
    </source>
</evidence>
<dbReference type="AlphaFoldDB" id="A0A0R3MSK4"/>
<dbReference type="EMBL" id="LLYB01000071">
    <property type="protein sequence ID" value="KRR22875.1"/>
    <property type="molecule type" value="Genomic_DNA"/>
</dbReference>
<organism evidence="10 11">
    <name type="scientific">Bradyrhizobium lablabi</name>
    <dbReference type="NCBI Taxonomy" id="722472"/>
    <lineage>
        <taxon>Bacteria</taxon>
        <taxon>Pseudomonadati</taxon>
        <taxon>Pseudomonadota</taxon>
        <taxon>Alphaproteobacteria</taxon>
        <taxon>Hyphomicrobiales</taxon>
        <taxon>Nitrobacteraceae</taxon>
        <taxon>Bradyrhizobium</taxon>
    </lineage>
</organism>
<comment type="caution">
    <text evidence="10">The sequence shown here is derived from an EMBL/GenBank/DDBJ whole genome shotgun (WGS) entry which is preliminary data.</text>
</comment>
<dbReference type="InterPro" id="IPR001750">
    <property type="entry name" value="ND/Mrp_TM"/>
</dbReference>
<feature type="transmembrane region" description="Helical" evidence="8">
    <location>
        <begin position="530"/>
        <end position="550"/>
    </location>
</feature>
<keyword evidence="3 7" id="KW-0812">Transmembrane</keyword>
<dbReference type="Pfam" id="PF00361">
    <property type="entry name" value="Proton_antipo_M"/>
    <property type="match status" value="1"/>
</dbReference>
<feature type="transmembrane region" description="Helical" evidence="8">
    <location>
        <begin position="32"/>
        <end position="54"/>
    </location>
</feature>
<keyword evidence="4 8" id="KW-1133">Transmembrane helix</keyword>
<name>A0A0R3MSK4_9BRAD</name>
<evidence type="ECO:0000256" key="1">
    <source>
        <dbReference type="ARBA" id="ARBA00004651"/>
    </source>
</evidence>
<reference evidence="10 11" key="1">
    <citation type="submission" date="2014-03" db="EMBL/GenBank/DDBJ databases">
        <title>Bradyrhizobium valentinum sp. nov., isolated from effective nodules of Lupinus mariae-josephae, a lupine endemic of basic-lime soils in Eastern Spain.</title>
        <authorList>
            <person name="Duran D."/>
            <person name="Rey L."/>
            <person name="Navarro A."/>
            <person name="Busquets A."/>
            <person name="Imperial J."/>
            <person name="Ruiz-Argueso T."/>
        </authorList>
    </citation>
    <scope>NUCLEOTIDE SEQUENCE [LARGE SCALE GENOMIC DNA]</scope>
    <source>
        <strain evidence="10 11">CCBAU 23086</strain>
    </source>
</reference>
<feature type="transmembrane region" description="Helical" evidence="8">
    <location>
        <begin position="425"/>
        <end position="450"/>
    </location>
</feature>
<dbReference type="PRINTS" id="PR01437">
    <property type="entry name" value="NUOXDRDTASE4"/>
</dbReference>
<dbReference type="PANTHER" id="PTHR42682">
    <property type="entry name" value="HYDROGENASE-4 COMPONENT F"/>
    <property type="match status" value="1"/>
</dbReference>
<feature type="transmembrane region" description="Helical" evidence="8">
    <location>
        <begin position="652"/>
        <end position="670"/>
    </location>
</feature>
<accession>A0A0R3MSK4</accession>
<dbReference type="PANTHER" id="PTHR42682:SF3">
    <property type="entry name" value="FORMATE HYDROGENLYASE SUBUNIT 3-RELATED"/>
    <property type="match status" value="1"/>
</dbReference>
<dbReference type="OrthoDB" id="9811798at2"/>
<dbReference type="GO" id="GO:0005886">
    <property type="term" value="C:plasma membrane"/>
    <property type="evidence" value="ECO:0007669"/>
    <property type="project" value="UniProtKB-SubCell"/>
</dbReference>
<feature type="transmembrane region" description="Helical" evidence="8">
    <location>
        <begin position="271"/>
        <end position="294"/>
    </location>
</feature>
<evidence type="ECO:0000256" key="7">
    <source>
        <dbReference type="RuleBase" id="RU000320"/>
    </source>
</evidence>
<feature type="transmembrane region" description="Helical" evidence="8">
    <location>
        <begin position="135"/>
        <end position="153"/>
    </location>
</feature>
<evidence type="ECO:0000256" key="8">
    <source>
        <dbReference type="SAM" id="Phobius"/>
    </source>
</evidence>
<keyword evidence="6 8" id="KW-0472">Membrane</keyword>
<feature type="transmembrane region" description="Helical" evidence="8">
    <location>
        <begin position="343"/>
        <end position="363"/>
    </location>
</feature>
<dbReference type="GO" id="GO:0042773">
    <property type="term" value="P:ATP synthesis coupled electron transport"/>
    <property type="evidence" value="ECO:0007669"/>
    <property type="project" value="InterPro"/>
</dbReference>
<comment type="subcellular location">
    <subcellularLocation>
        <location evidence="1">Cell membrane</location>
        <topology evidence="1">Multi-pass membrane protein</topology>
    </subcellularLocation>
    <subcellularLocation>
        <location evidence="7">Membrane</location>
        <topology evidence="7">Multi-pass membrane protein</topology>
    </subcellularLocation>
</comment>
<feature type="domain" description="NADH:quinone oxidoreductase/Mrp antiporter transmembrane" evidence="9">
    <location>
        <begin position="130"/>
        <end position="415"/>
    </location>
</feature>
<sequence length="671" mass="70870">MSAVALQMVCVAGLLGLAALAIVLGRSKISTPVIYGATLAVSVFALAGALRSLLGGAADATTLTLPVGLPWLGAHFRLDALGSFFLIVINLGGAAASLYGLGYGHHEHAPHRVLPFFPAFLAGMNLVVLADDAFSYLLCWEFMSLASWALVMAHHREPGNARAGYVYLVMASFGTLTLLLAFGLLAGPAGGYGFAAIRAAQHTPYVATLVLILMLLGAGSKAGLVPLHVWLPLAHPAAPSHVSALMSGVMTKVAIYGFIRVMFDLLGQPSWPASVVVLFLGSITAVMGILYAMMEKDLKRLLAYSTIENIGIVFASLGLAMAFQANGLKAAAALAFTAALFHALNHSFFKSLLFFGAGAVLTATGERDMDRLGGLIHRMPFTSFVVLVGCVAISALPPFNGFVSEWLIFQAVLQSPELPQWALKIMVPAVGAMLALAAALAAACFVKTYGVTFLGRPRGTTAATAGEVDRFSLAAMFSLAALCLLAGILPGLVIDALAPVASQILGGRMPAQSGQAWLSIVPIAESRSSYNGLLVMVFITLAASLAVYFIHRLASHALRRGPAWGCGFSDATPAAQYSSVSFAQPIRRVFGTLVFHARDHVTMPPPGDLRPARLRIELHDLVWNGIYAPIASAVGFSSTRLNRLQFLTIRRYLSLVFATLVTLLLVLAIWS</sequence>
<proteinExistence type="predicted"/>
<feature type="transmembrane region" description="Helical" evidence="8">
    <location>
        <begin position="471"/>
        <end position="493"/>
    </location>
</feature>
<dbReference type="GO" id="GO:0008137">
    <property type="term" value="F:NADH dehydrogenase (ubiquinone) activity"/>
    <property type="evidence" value="ECO:0007669"/>
    <property type="project" value="InterPro"/>
</dbReference>
<keyword evidence="2" id="KW-1003">Cell membrane</keyword>
<feature type="transmembrane region" description="Helical" evidence="8">
    <location>
        <begin position="301"/>
        <end position="323"/>
    </location>
</feature>
<dbReference type="InterPro" id="IPR052175">
    <property type="entry name" value="ComplexI-like_HydComp"/>
</dbReference>
<feature type="transmembrane region" description="Helical" evidence="8">
    <location>
        <begin position="113"/>
        <end position="129"/>
    </location>
</feature>
<evidence type="ECO:0000256" key="4">
    <source>
        <dbReference type="ARBA" id="ARBA00022989"/>
    </source>
</evidence>
<dbReference type="GO" id="GO:0016491">
    <property type="term" value="F:oxidoreductase activity"/>
    <property type="evidence" value="ECO:0007669"/>
    <property type="project" value="UniProtKB-KW"/>
</dbReference>
<feature type="transmembrane region" description="Helical" evidence="8">
    <location>
        <begin position="205"/>
        <end position="230"/>
    </location>
</feature>
<evidence type="ECO:0000313" key="10">
    <source>
        <dbReference type="EMBL" id="KRR22875.1"/>
    </source>
</evidence>
<evidence type="ECO:0000256" key="6">
    <source>
        <dbReference type="ARBA" id="ARBA00023136"/>
    </source>
</evidence>